<dbReference type="Proteomes" id="UP000277294">
    <property type="component" value="Unassembled WGS sequence"/>
</dbReference>
<gene>
    <name evidence="2" type="ORF">PIGHUM_04277</name>
</gene>
<dbReference type="AlphaFoldDB" id="A0A3P4B8B6"/>
<dbReference type="EMBL" id="UWPJ01000036">
    <property type="protein sequence ID" value="VCU72181.1"/>
    <property type="molecule type" value="Genomic_DNA"/>
</dbReference>
<protein>
    <recommendedName>
        <fullName evidence="1">SiaC family regulatory phosphoprotein domain-containing protein</fullName>
    </recommendedName>
</protein>
<dbReference type="NCBIfam" id="NF038265">
    <property type="entry name" value="phos_prot_SiaC"/>
    <property type="match status" value="1"/>
</dbReference>
<proteinExistence type="predicted"/>
<keyword evidence="3" id="KW-1185">Reference proteome</keyword>
<evidence type="ECO:0000313" key="3">
    <source>
        <dbReference type="Proteomes" id="UP000277294"/>
    </source>
</evidence>
<dbReference type="OrthoDB" id="5297629at2"/>
<name>A0A3P4B8B6_9BURK</name>
<feature type="domain" description="SiaC family regulatory phosphoprotein" evidence="1">
    <location>
        <begin position="6"/>
        <end position="123"/>
    </location>
</feature>
<reference evidence="2 3" key="1">
    <citation type="submission" date="2018-10" db="EMBL/GenBank/DDBJ databases">
        <authorList>
            <person name="Criscuolo A."/>
        </authorList>
    </citation>
    <scope>NUCLEOTIDE SEQUENCE [LARGE SCALE GENOMIC DNA]</scope>
    <source>
        <strain evidence="2">DnA1</strain>
    </source>
</reference>
<organism evidence="2 3">
    <name type="scientific">Pigmentiphaga humi</name>
    <dbReference type="NCBI Taxonomy" id="2478468"/>
    <lineage>
        <taxon>Bacteria</taxon>
        <taxon>Pseudomonadati</taxon>
        <taxon>Pseudomonadota</taxon>
        <taxon>Betaproteobacteria</taxon>
        <taxon>Burkholderiales</taxon>
        <taxon>Alcaligenaceae</taxon>
        <taxon>Pigmentiphaga</taxon>
    </lineage>
</organism>
<dbReference type="InterPro" id="IPR018530">
    <property type="entry name" value="SiaC"/>
</dbReference>
<accession>A0A3P4B8B6</accession>
<dbReference type="RefSeq" id="WP_124081761.1">
    <property type="nucleotide sequence ID" value="NZ_UWPJ01000036.1"/>
</dbReference>
<dbReference type="Pfam" id="PF09345">
    <property type="entry name" value="SiaC"/>
    <property type="match status" value="1"/>
</dbReference>
<evidence type="ECO:0000259" key="1">
    <source>
        <dbReference type="Pfam" id="PF09345"/>
    </source>
</evidence>
<evidence type="ECO:0000313" key="2">
    <source>
        <dbReference type="EMBL" id="VCU72181.1"/>
    </source>
</evidence>
<sequence length="125" mass="14112">MSNLTISGSQSTPAISGDWETGVLTMTGDSYPENSYDLFNGVIDWVERFLRDGKRPLSLELHLLYLNTSSVRAIMDVFDMLEDAHTGGHPVSVNWHYDRRNERVAELASEFKEDCSFPFAIVAHD</sequence>